<evidence type="ECO:0000313" key="2">
    <source>
        <dbReference type="Proteomes" id="UP001168877"/>
    </source>
</evidence>
<proteinExistence type="predicted"/>
<comment type="caution">
    <text evidence="1">The sequence shown here is derived from an EMBL/GenBank/DDBJ whole genome shotgun (WGS) entry which is preliminary data.</text>
</comment>
<dbReference type="AlphaFoldDB" id="A0AA39VGA0"/>
<reference evidence="1" key="1">
    <citation type="journal article" date="2022" name="Plant J.">
        <title>Strategies of tolerance reflected in two North American maple genomes.</title>
        <authorList>
            <person name="McEvoy S.L."/>
            <person name="Sezen U.U."/>
            <person name="Trouern-Trend A."/>
            <person name="McMahon S.M."/>
            <person name="Schaberg P.G."/>
            <person name="Yang J."/>
            <person name="Wegrzyn J.L."/>
            <person name="Swenson N.G."/>
        </authorList>
    </citation>
    <scope>NUCLEOTIDE SEQUENCE</scope>
    <source>
        <strain evidence="1">NS2018</strain>
    </source>
</reference>
<gene>
    <name evidence="1" type="ORF">LWI29_019656</name>
</gene>
<sequence>MPELNLKKEVILSHPKSELNSCMKEVVLYPNSTSYKQRCPMSELNLKKVVIITLRAQFLHEAENPLVSGFSDLLCNSHRLD</sequence>
<protein>
    <submittedName>
        <fullName evidence="1">Uncharacterized protein</fullName>
    </submittedName>
</protein>
<reference evidence="1" key="2">
    <citation type="submission" date="2023-06" db="EMBL/GenBank/DDBJ databases">
        <authorList>
            <person name="Swenson N.G."/>
            <person name="Wegrzyn J.L."/>
            <person name="Mcevoy S.L."/>
        </authorList>
    </citation>
    <scope>NUCLEOTIDE SEQUENCE</scope>
    <source>
        <strain evidence="1">NS2018</strain>
        <tissue evidence="1">Leaf</tissue>
    </source>
</reference>
<evidence type="ECO:0000313" key="1">
    <source>
        <dbReference type="EMBL" id="KAK0579011.1"/>
    </source>
</evidence>
<name>A0AA39VGA0_ACESA</name>
<dbReference type="EMBL" id="JAUESC010000385">
    <property type="protein sequence ID" value="KAK0579011.1"/>
    <property type="molecule type" value="Genomic_DNA"/>
</dbReference>
<keyword evidence="2" id="KW-1185">Reference proteome</keyword>
<accession>A0AA39VGA0</accession>
<dbReference type="Proteomes" id="UP001168877">
    <property type="component" value="Unassembled WGS sequence"/>
</dbReference>
<organism evidence="1 2">
    <name type="scientific">Acer saccharum</name>
    <name type="common">Sugar maple</name>
    <dbReference type="NCBI Taxonomy" id="4024"/>
    <lineage>
        <taxon>Eukaryota</taxon>
        <taxon>Viridiplantae</taxon>
        <taxon>Streptophyta</taxon>
        <taxon>Embryophyta</taxon>
        <taxon>Tracheophyta</taxon>
        <taxon>Spermatophyta</taxon>
        <taxon>Magnoliopsida</taxon>
        <taxon>eudicotyledons</taxon>
        <taxon>Gunneridae</taxon>
        <taxon>Pentapetalae</taxon>
        <taxon>rosids</taxon>
        <taxon>malvids</taxon>
        <taxon>Sapindales</taxon>
        <taxon>Sapindaceae</taxon>
        <taxon>Hippocastanoideae</taxon>
        <taxon>Acereae</taxon>
        <taxon>Acer</taxon>
    </lineage>
</organism>